<organism evidence="6 7">
    <name type="scientific">Labeo rohita</name>
    <name type="common">Indian major carp</name>
    <name type="synonym">Cyprinus rohita</name>
    <dbReference type="NCBI Taxonomy" id="84645"/>
    <lineage>
        <taxon>Eukaryota</taxon>
        <taxon>Metazoa</taxon>
        <taxon>Chordata</taxon>
        <taxon>Craniata</taxon>
        <taxon>Vertebrata</taxon>
        <taxon>Euteleostomi</taxon>
        <taxon>Actinopterygii</taxon>
        <taxon>Neopterygii</taxon>
        <taxon>Teleostei</taxon>
        <taxon>Ostariophysi</taxon>
        <taxon>Cypriniformes</taxon>
        <taxon>Cyprinidae</taxon>
        <taxon>Labeoninae</taxon>
        <taxon>Labeonini</taxon>
        <taxon>Labeo</taxon>
    </lineage>
</organism>
<keyword evidence="2 4" id="KW-0812">Transmembrane</keyword>
<evidence type="ECO:0000256" key="2">
    <source>
        <dbReference type="ARBA" id="ARBA00022692"/>
    </source>
</evidence>
<feature type="transmembrane region" description="Helical" evidence="4">
    <location>
        <begin position="275"/>
        <end position="296"/>
    </location>
</feature>
<dbReference type="GO" id="GO:0004888">
    <property type="term" value="F:transmembrane signaling receptor activity"/>
    <property type="evidence" value="ECO:0007669"/>
    <property type="project" value="TreeGrafter"/>
</dbReference>
<evidence type="ECO:0000259" key="5">
    <source>
        <dbReference type="Pfam" id="PF07686"/>
    </source>
</evidence>
<evidence type="ECO:0000313" key="7">
    <source>
        <dbReference type="Proteomes" id="UP000290572"/>
    </source>
</evidence>
<keyword evidence="4" id="KW-1133">Transmembrane helix</keyword>
<dbReference type="InterPro" id="IPR013106">
    <property type="entry name" value="Ig_V-set"/>
</dbReference>
<dbReference type="PANTHER" id="PTHR11860:SF87">
    <property type="entry name" value="CMRF35-LIKE MOLECULE 8"/>
    <property type="match status" value="1"/>
</dbReference>
<dbReference type="InterPro" id="IPR036179">
    <property type="entry name" value="Ig-like_dom_sf"/>
</dbReference>
<sequence>MENSLAVTITGSVGSNISVTCSYPETYQNNSKFFCQMSSSFALGDVCVHITQQETRSEQGRLVLLDDTSAHVLTANISGLAPEDSGKYWCGVDIAQLPDFTLEIWITVTKACLRDTSCAKIGYEGKDITFKAVYPPDYETNTKYFGRTHDFFSFEKLVETSNCYKMKQEKARLDHIYSWFGSPLLKGYIKPSGACLRDTSCAKIGYEGKDITFKAVYPPDYETNTKYFGRTHDFFSFEKLVETSHPNRTNHRPVPKRAWRQVIVGFASTESYSRFMMMVAFICVGALFFVCLFGLFQVLKRNSCSNSGLVLHYSKAISNPVVDDHQRINLSDLPKVQNEKEELYRTTNPDHTNTKPDDRVFYNIDVVSAQTKDQIYTDQDSNRRSHVYQSLTANSLQELIYHTTDQKTD</sequence>
<feature type="domain" description="Immunoglobulin V-set" evidence="5">
    <location>
        <begin position="8"/>
        <end position="108"/>
    </location>
</feature>
<evidence type="ECO:0000256" key="3">
    <source>
        <dbReference type="ARBA" id="ARBA00023136"/>
    </source>
</evidence>
<dbReference type="PANTHER" id="PTHR11860">
    <property type="entry name" value="POLYMERIC-IMMUNOGLOBULIN RECEPTOR"/>
    <property type="match status" value="1"/>
</dbReference>
<dbReference type="SUPFAM" id="SSF48726">
    <property type="entry name" value="Immunoglobulin"/>
    <property type="match status" value="1"/>
</dbReference>
<proteinExistence type="predicted"/>
<evidence type="ECO:0000313" key="6">
    <source>
        <dbReference type="EMBL" id="RXN36577.1"/>
    </source>
</evidence>
<dbReference type="InterPro" id="IPR013783">
    <property type="entry name" value="Ig-like_fold"/>
</dbReference>
<keyword evidence="7" id="KW-1185">Reference proteome</keyword>
<keyword evidence="3 4" id="KW-0472">Membrane</keyword>
<dbReference type="Pfam" id="PF07686">
    <property type="entry name" value="V-set"/>
    <property type="match status" value="1"/>
</dbReference>
<protein>
    <submittedName>
        <fullName evidence="6">CMRF35-like molecule 8</fullName>
    </submittedName>
</protein>
<evidence type="ECO:0000256" key="4">
    <source>
        <dbReference type="SAM" id="Phobius"/>
    </source>
</evidence>
<evidence type="ECO:0000256" key="1">
    <source>
        <dbReference type="ARBA" id="ARBA00004370"/>
    </source>
</evidence>
<dbReference type="Gene3D" id="2.60.40.10">
    <property type="entry name" value="Immunoglobulins"/>
    <property type="match status" value="1"/>
</dbReference>
<dbReference type="GO" id="GO:0005886">
    <property type="term" value="C:plasma membrane"/>
    <property type="evidence" value="ECO:0007669"/>
    <property type="project" value="TreeGrafter"/>
</dbReference>
<dbReference type="EMBL" id="QBIY01007798">
    <property type="protein sequence ID" value="RXN36577.1"/>
    <property type="molecule type" value="Genomic_DNA"/>
</dbReference>
<comment type="caution">
    <text evidence="6">The sequence shown here is derived from an EMBL/GenBank/DDBJ whole genome shotgun (WGS) entry which is preliminary data.</text>
</comment>
<name>A0A498NYU9_LABRO</name>
<reference evidence="6 7" key="1">
    <citation type="submission" date="2018-03" db="EMBL/GenBank/DDBJ databases">
        <title>Draft genome sequence of Rohu Carp (Labeo rohita).</title>
        <authorList>
            <person name="Das P."/>
            <person name="Kushwaha B."/>
            <person name="Joshi C.G."/>
            <person name="Kumar D."/>
            <person name="Nagpure N.S."/>
            <person name="Sahoo L."/>
            <person name="Das S.P."/>
            <person name="Bit A."/>
            <person name="Patnaik S."/>
            <person name="Meher P.K."/>
            <person name="Jayasankar P."/>
            <person name="Koringa P.G."/>
            <person name="Patel N.V."/>
            <person name="Hinsu A.T."/>
            <person name="Kumar R."/>
            <person name="Pandey M."/>
            <person name="Agarwal S."/>
            <person name="Srivastava S."/>
            <person name="Singh M."/>
            <person name="Iquebal M.A."/>
            <person name="Jaiswal S."/>
            <person name="Angadi U.B."/>
            <person name="Kumar N."/>
            <person name="Raza M."/>
            <person name="Shah T.M."/>
            <person name="Rai A."/>
            <person name="Jena J.K."/>
        </authorList>
    </citation>
    <scope>NUCLEOTIDE SEQUENCE [LARGE SCALE GENOMIC DNA]</scope>
    <source>
        <strain evidence="6">DASCIFA01</strain>
        <tissue evidence="6">Testis</tissue>
    </source>
</reference>
<accession>A0A498NYU9</accession>
<dbReference type="InterPro" id="IPR050671">
    <property type="entry name" value="CD300_family_receptors"/>
</dbReference>
<comment type="subcellular location">
    <subcellularLocation>
        <location evidence="1">Membrane</location>
    </subcellularLocation>
</comment>
<dbReference type="Proteomes" id="UP000290572">
    <property type="component" value="Unassembled WGS sequence"/>
</dbReference>
<dbReference type="AlphaFoldDB" id="A0A498NYU9"/>
<gene>
    <name evidence="6" type="ORF">ROHU_002834</name>
</gene>